<protein>
    <submittedName>
        <fullName evidence="1">Uncharacterized protein</fullName>
    </submittedName>
</protein>
<proteinExistence type="predicted"/>
<comment type="caution">
    <text evidence="1">The sequence shown here is derived from an EMBL/GenBank/DDBJ whole genome shotgun (WGS) entry which is preliminary data.</text>
</comment>
<reference evidence="1" key="1">
    <citation type="submission" date="2019-11" db="EMBL/GenBank/DDBJ databases">
        <title>Nori genome reveals adaptations in red seaweeds to the harsh intertidal environment.</title>
        <authorList>
            <person name="Wang D."/>
            <person name="Mao Y."/>
        </authorList>
    </citation>
    <scope>NUCLEOTIDE SEQUENCE</scope>
    <source>
        <tissue evidence="1">Gametophyte</tissue>
    </source>
</reference>
<organism evidence="1 2">
    <name type="scientific">Pyropia yezoensis</name>
    <name type="common">Susabi-nori</name>
    <name type="synonym">Porphyra yezoensis</name>
    <dbReference type="NCBI Taxonomy" id="2788"/>
    <lineage>
        <taxon>Eukaryota</taxon>
        <taxon>Rhodophyta</taxon>
        <taxon>Bangiophyceae</taxon>
        <taxon>Bangiales</taxon>
        <taxon>Bangiaceae</taxon>
        <taxon>Pyropia</taxon>
    </lineage>
</organism>
<name>A0ACC3CCW8_PYRYE</name>
<accession>A0ACC3CCW8</accession>
<evidence type="ECO:0000313" key="1">
    <source>
        <dbReference type="EMBL" id="KAK1867663.1"/>
    </source>
</evidence>
<gene>
    <name evidence="1" type="ORF">I4F81_010168</name>
</gene>
<sequence length="221" mass="22015">MGVAGVGKAGDHSPPPPPPPPPPRTRRGVVGAVVHSAGQGRQECGHLLVRAPPHVAWSERRGKDSPAATAAAAAAAASAAAAVQQPCQQGGECAGHVRGEAGLAATTTVTRHVVARSPPTPPRVWIGGGGGKGASGGLVGGGWPPATGAEPLEGGARRWHSAAEQRPPHTPAWGVREPKKIPPPPARGRCRPSTGWGTRPAAMGPPPARRLARGLGGGGGR</sequence>
<keyword evidence="2" id="KW-1185">Reference proteome</keyword>
<dbReference type="Proteomes" id="UP000798662">
    <property type="component" value="Chromosome 3"/>
</dbReference>
<evidence type="ECO:0000313" key="2">
    <source>
        <dbReference type="Proteomes" id="UP000798662"/>
    </source>
</evidence>
<dbReference type="EMBL" id="CM020620">
    <property type="protein sequence ID" value="KAK1867663.1"/>
    <property type="molecule type" value="Genomic_DNA"/>
</dbReference>